<keyword evidence="3" id="KW-1185">Reference proteome</keyword>
<accession>A0A409WVG2</accession>
<gene>
    <name evidence="2" type="ORF">CVT26_012960</name>
</gene>
<comment type="caution">
    <text evidence="2">The sequence shown here is derived from an EMBL/GenBank/DDBJ whole genome shotgun (WGS) entry which is preliminary data.</text>
</comment>
<dbReference type="EMBL" id="NHYE01004738">
    <property type="protein sequence ID" value="PPQ82503.1"/>
    <property type="molecule type" value="Genomic_DNA"/>
</dbReference>
<proteinExistence type="predicted"/>
<sequence length="100" mass="10582">MLHVQLESFIGDAFEDADAATHMRTIESPPECDGPPVGYQADNLCSPPLHAHRRLPPAPGHCNSQFSDELPPEEATSSSGASAHTRTPATALPAQKIVAN</sequence>
<dbReference type="InParanoid" id="A0A409WVG2"/>
<protein>
    <submittedName>
        <fullName evidence="2">Uncharacterized protein</fullName>
    </submittedName>
</protein>
<dbReference type="Proteomes" id="UP000284706">
    <property type="component" value="Unassembled WGS sequence"/>
</dbReference>
<name>A0A409WVG2_9AGAR</name>
<feature type="compositionally biased region" description="Polar residues" evidence="1">
    <location>
        <begin position="75"/>
        <end position="88"/>
    </location>
</feature>
<reference evidence="2 3" key="1">
    <citation type="journal article" date="2018" name="Evol. Lett.">
        <title>Horizontal gene cluster transfer increased hallucinogenic mushroom diversity.</title>
        <authorList>
            <person name="Reynolds H.T."/>
            <person name="Vijayakumar V."/>
            <person name="Gluck-Thaler E."/>
            <person name="Korotkin H.B."/>
            <person name="Matheny P.B."/>
            <person name="Slot J.C."/>
        </authorList>
    </citation>
    <scope>NUCLEOTIDE SEQUENCE [LARGE SCALE GENOMIC DNA]</scope>
    <source>
        <strain evidence="2 3">SRW20</strain>
    </source>
</reference>
<evidence type="ECO:0000313" key="2">
    <source>
        <dbReference type="EMBL" id="PPQ82503.1"/>
    </source>
</evidence>
<dbReference type="AlphaFoldDB" id="A0A409WVG2"/>
<evidence type="ECO:0000256" key="1">
    <source>
        <dbReference type="SAM" id="MobiDB-lite"/>
    </source>
</evidence>
<feature type="region of interest" description="Disordered" evidence="1">
    <location>
        <begin position="50"/>
        <end position="100"/>
    </location>
</feature>
<evidence type="ECO:0000313" key="3">
    <source>
        <dbReference type="Proteomes" id="UP000284706"/>
    </source>
</evidence>
<organism evidence="2 3">
    <name type="scientific">Gymnopilus dilepis</name>
    <dbReference type="NCBI Taxonomy" id="231916"/>
    <lineage>
        <taxon>Eukaryota</taxon>
        <taxon>Fungi</taxon>
        <taxon>Dikarya</taxon>
        <taxon>Basidiomycota</taxon>
        <taxon>Agaricomycotina</taxon>
        <taxon>Agaricomycetes</taxon>
        <taxon>Agaricomycetidae</taxon>
        <taxon>Agaricales</taxon>
        <taxon>Agaricineae</taxon>
        <taxon>Hymenogastraceae</taxon>
        <taxon>Gymnopilus</taxon>
    </lineage>
</organism>